<evidence type="ECO:0000256" key="1">
    <source>
        <dbReference type="SAM" id="MobiDB-lite"/>
    </source>
</evidence>
<dbReference type="Gene3D" id="3.30.70.60">
    <property type="match status" value="1"/>
</dbReference>
<evidence type="ECO:0008006" key="4">
    <source>
        <dbReference type="Google" id="ProtNLM"/>
    </source>
</evidence>
<protein>
    <recommendedName>
        <fullName evidence="4">Pilus assembly protein, PilO</fullName>
    </recommendedName>
</protein>
<gene>
    <name evidence="2" type="ORF">FILTAD_02823</name>
</gene>
<feature type="compositionally biased region" description="Acidic residues" evidence="1">
    <location>
        <begin position="123"/>
        <end position="136"/>
    </location>
</feature>
<dbReference type="RefSeq" id="WP_124071617.1">
    <property type="nucleotide sequence ID" value="NZ_CBCRXF010000002.1"/>
</dbReference>
<dbReference type="EMBL" id="UXAV01000044">
    <property type="protein sequence ID" value="VDC32621.1"/>
    <property type="molecule type" value="Genomic_DNA"/>
</dbReference>
<dbReference type="InterPro" id="IPR014717">
    <property type="entry name" value="Transl_elong_EF1B/ribsomal_bS6"/>
</dbReference>
<organism evidence="2 3">
    <name type="scientific">Filibacter tadaridae</name>
    <dbReference type="NCBI Taxonomy" id="2483811"/>
    <lineage>
        <taxon>Bacteria</taxon>
        <taxon>Bacillati</taxon>
        <taxon>Bacillota</taxon>
        <taxon>Bacilli</taxon>
        <taxon>Bacillales</taxon>
        <taxon>Caryophanaceae</taxon>
        <taxon>Filibacter</taxon>
    </lineage>
</organism>
<dbReference type="Proteomes" id="UP000270468">
    <property type="component" value="Unassembled WGS sequence"/>
</dbReference>
<dbReference type="OrthoDB" id="2718487at2"/>
<keyword evidence="3" id="KW-1185">Reference proteome</keyword>
<sequence length="234" mass="26145">MTMNRMLPFALVTVLLISLLFAFYFYLVKPVQDEVMSIETSVASSKQEVATLEARIEANSWGKDDTSEMKLLEKVPDNRELSNVIEILQEAELGTESTIQSIAFNNYDGSVQESTINVPEPETNPESESETSETPEENSSIESEGAESEVTPSPTPVSEIAETSLPESLKLLTLETTVTHKDYEQFLLFLKEIEKNERIIKIDSVNFSLPGEDIGADEVETISSTIRMTTFYLQ</sequence>
<dbReference type="AlphaFoldDB" id="A0A3P5XD66"/>
<proteinExistence type="predicted"/>
<evidence type="ECO:0000313" key="2">
    <source>
        <dbReference type="EMBL" id="VDC32621.1"/>
    </source>
</evidence>
<name>A0A3P5XD66_9BACL</name>
<accession>A0A3P5XD66</accession>
<reference evidence="2 3" key="1">
    <citation type="submission" date="2018-11" db="EMBL/GenBank/DDBJ databases">
        <authorList>
            <person name="Criscuolo A."/>
        </authorList>
    </citation>
    <scope>NUCLEOTIDE SEQUENCE [LARGE SCALE GENOMIC DNA]</scope>
    <source>
        <strain evidence="2">ATB-66</strain>
    </source>
</reference>
<evidence type="ECO:0000313" key="3">
    <source>
        <dbReference type="Proteomes" id="UP000270468"/>
    </source>
</evidence>
<feature type="region of interest" description="Disordered" evidence="1">
    <location>
        <begin position="113"/>
        <end position="162"/>
    </location>
</feature>